<keyword evidence="8" id="KW-0347">Helicase</keyword>
<comment type="subunit">
    <text evidence="2">Interacts (via N-terminus) with spn-A/Rad51.</text>
</comment>
<keyword evidence="5" id="KW-0547">Nucleotide-binding</keyword>
<dbReference type="InterPro" id="IPR049730">
    <property type="entry name" value="SNF2/RAD54-like_C"/>
</dbReference>
<dbReference type="PROSITE" id="PS51194">
    <property type="entry name" value="HELICASE_CTER"/>
    <property type="match status" value="1"/>
</dbReference>
<comment type="subcellular location">
    <subcellularLocation>
        <location evidence="1">Nucleus</location>
    </subcellularLocation>
</comment>
<evidence type="ECO:0000256" key="17">
    <source>
        <dbReference type="SAM" id="MobiDB-lite"/>
    </source>
</evidence>
<dbReference type="CDD" id="cd22254">
    <property type="entry name" value="CSB_WHD"/>
    <property type="match status" value="1"/>
</dbReference>
<keyword evidence="20" id="KW-1185">Reference proteome</keyword>
<evidence type="ECO:0000256" key="16">
    <source>
        <dbReference type="ARBA" id="ARBA00079118"/>
    </source>
</evidence>
<dbReference type="CDD" id="cd18793">
    <property type="entry name" value="SF2_C_SNF"/>
    <property type="match status" value="1"/>
</dbReference>
<feature type="compositionally biased region" description="Polar residues" evidence="17">
    <location>
        <begin position="706"/>
        <end position="716"/>
    </location>
</feature>
<reference evidence="19 20" key="1">
    <citation type="journal article" date="2019" name="PLoS Biol.">
        <title>Sex chromosomes control vertical transmission of feminizing Wolbachia symbionts in an isopod.</title>
        <authorList>
            <person name="Becking T."/>
            <person name="Chebbi M.A."/>
            <person name="Giraud I."/>
            <person name="Moumen B."/>
            <person name="Laverre T."/>
            <person name="Caubet Y."/>
            <person name="Peccoud J."/>
            <person name="Gilbert C."/>
            <person name="Cordaux R."/>
        </authorList>
    </citation>
    <scope>NUCLEOTIDE SEQUENCE [LARGE SCALE GENOMIC DNA]</scope>
    <source>
        <strain evidence="19">ANa2</strain>
        <tissue evidence="19">Whole body excluding digestive tract and cuticle</tissue>
    </source>
</reference>
<evidence type="ECO:0000256" key="2">
    <source>
        <dbReference type="ARBA" id="ARBA00011467"/>
    </source>
</evidence>
<dbReference type="Gene3D" id="3.40.50.300">
    <property type="entry name" value="P-loop containing nucleotide triphosphate hydrolases"/>
    <property type="match status" value="1"/>
</dbReference>
<evidence type="ECO:0000256" key="3">
    <source>
        <dbReference type="ARBA" id="ARBA00015341"/>
    </source>
</evidence>
<dbReference type="FunFam" id="3.40.50.300:FF:000863">
    <property type="entry name" value="DNA excision repair protein ERCC-6"/>
    <property type="match status" value="1"/>
</dbReference>
<keyword evidence="10" id="KW-0539">Nucleus</keyword>
<evidence type="ECO:0000256" key="11">
    <source>
        <dbReference type="ARBA" id="ARBA00023306"/>
    </source>
</evidence>
<dbReference type="GO" id="GO:0004386">
    <property type="term" value="F:helicase activity"/>
    <property type="evidence" value="ECO:0007669"/>
    <property type="project" value="UniProtKB-KW"/>
</dbReference>
<keyword evidence="7" id="KW-0378">Hydrolase</keyword>
<evidence type="ECO:0000256" key="13">
    <source>
        <dbReference type="ARBA" id="ARBA00029956"/>
    </source>
</evidence>
<dbReference type="OrthoDB" id="413460at2759"/>
<dbReference type="InterPro" id="IPR050496">
    <property type="entry name" value="SNF2_RAD54_helicase_repair"/>
</dbReference>
<comment type="function">
    <text evidence="12">Involved in mitotic DNA repair and meiotic recombination. Functions in the recombinational DNA repair pathway. Essential for interhomolog gene conversion (GC), but may have a less important role in intersister GC than spn-A/Rad51. In the presence of DNA, spn-A/Rad51 enhances the ATPase activity of okr/Rad54.</text>
</comment>
<evidence type="ECO:0000256" key="6">
    <source>
        <dbReference type="ARBA" id="ARBA00022776"/>
    </source>
</evidence>
<evidence type="ECO:0000256" key="15">
    <source>
        <dbReference type="ARBA" id="ARBA00076356"/>
    </source>
</evidence>
<dbReference type="AlphaFoldDB" id="A0A5N5TH15"/>
<dbReference type="GO" id="GO:0051301">
    <property type="term" value="P:cell division"/>
    <property type="evidence" value="ECO:0007669"/>
    <property type="project" value="UniProtKB-KW"/>
</dbReference>
<feature type="region of interest" description="Disordered" evidence="17">
    <location>
        <begin position="703"/>
        <end position="723"/>
    </location>
</feature>
<accession>A0A5N5TH15</accession>
<dbReference type="Pfam" id="PF00271">
    <property type="entry name" value="Helicase_C"/>
    <property type="match status" value="1"/>
</dbReference>
<dbReference type="SMART" id="SM00490">
    <property type="entry name" value="HELICc"/>
    <property type="match status" value="1"/>
</dbReference>
<keyword evidence="11" id="KW-0131">Cell cycle</keyword>
<evidence type="ECO:0000256" key="8">
    <source>
        <dbReference type="ARBA" id="ARBA00022806"/>
    </source>
</evidence>
<name>A0A5N5TH15_9CRUS</name>
<dbReference type="GO" id="GO:0005524">
    <property type="term" value="F:ATP binding"/>
    <property type="evidence" value="ECO:0007669"/>
    <property type="project" value="UniProtKB-KW"/>
</dbReference>
<evidence type="ECO:0000256" key="10">
    <source>
        <dbReference type="ARBA" id="ARBA00023242"/>
    </source>
</evidence>
<keyword evidence="6" id="KW-0498">Mitosis</keyword>
<dbReference type="GO" id="GO:0005634">
    <property type="term" value="C:nucleus"/>
    <property type="evidence" value="ECO:0007669"/>
    <property type="project" value="UniProtKB-SubCell"/>
</dbReference>
<dbReference type="SUPFAM" id="SSF52540">
    <property type="entry name" value="P-loop containing nucleoside triphosphate hydrolases"/>
    <property type="match status" value="1"/>
</dbReference>
<evidence type="ECO:0000256" key="7">
    <source>
        <dbReference type="ARBA" id="ARBA00022801"/>
    </source>
</evidence>
<evidence type="ECO:0000256" key="9">
    <source>
        <dbReference type="ARBA" id="ARBA00022840"/>
    </source>
</evidence>
<evidence type="ECO:0000256" key="4">
    <source>
        <dbReference type="ARBA" id="ARBA00022618"/>
    </source>
</evidence>
<evidence type="ECO:0000256" key="14">
    <source>
        <dbReference type="ARBA" id="ARBA00071998"/>
    </source>
</evidence>
<comment type="caution">
    <text evidence="19">The sequence shown here is derived from an EMBL/GenBank/DDBJ whole genome shotgun (WGS) entry which is preliminary data.</text>
</comment>
<evidence type="ECO:0000313" key="20">
    <source>
        <dbReference type="Proteomes" id="UP000326759"/>
    </source>
</evidence>
<dbReference type="GO" id="GO:0006283">
    <property type="term" value="P:transcription-coupled nucleotide-excision repair"/>
    <property type="evidence" value="ECO:0007669"/>
    <property type="project" value="TreeGrafter"/>
</dbReference>
<protein>
    <recommendedName>
        <fullName evidence="14">DNA excision repair protein ERCC-6</fullName>
    </recommendedName>
    <alternativeName>
        <fullName evidence="15">ATP-dependent helicase ERCC6</fullName>
    </alternativeName>
    <alternativeName>
        <fullName evidence="16">Cockayne syndrome protein CSB</fullName>
    </alternativeName>
    <alternativeName>
        <fullName evidence="3">DNA repair and recombination protein RAD54-like</fullName>
    </alternativeName>
    <alternativeName>
        <fullName evidence="13">Protein okra</fullName>
    </alternativeName>
</protein>
<evidence type="ECO:0000256" key="12">
    <source>
        <dbReference type="ARBA" id="ARBA00024776"/>
    </source>
</evidence>
<feature type="domain" description="Helicase C-terminal" evidence="18">
    <location>
        <begin position="144"/>
        <end position="303"/>
    </location>
</feature>
<evidence type="ECO:0000256" key="1">
    <source>
        <dbReference type="ARBA" id="ARBA00004123"/>
    </source>
</evidence>
<dbReference type="InterPro" id="IPR001650">
    <property type="entry name" value="Helicase_C-like"/>
</dbReference>
<dbReference type="InterPro" id="IPR000330">
    <property type="entry name" value="SNF2_N"/>
</dbReference>
<keyword evidence="4" id="KW-0132">Cell division</keyword>
<dbReference type="GO" id="GO:0008094">
    <property type="term" value="F:ATP-dependent activity, acting on DNA"/>
    <property type="evidence" value="ECO:0007669"/>
    <property type="project" value="TreeGrafter"/>
</dbReference>
<feature type="region of interest" description="Disordered" evidence="17">
    <location>
        <begin position="601"/>
        <end position="621"/>
    </location>
</feature>
<dbReference type="InterPro" id="IPR027417">
    <property type="entry name" value="P-loop_NTPase"/>
</dbReference>
<organism evidence="19 20">
    <name type="scientific">Armadillidium nasatum</name>
    <dbReference type="NCBI Taxonomy" id="96803"/>
    <lineage>
        <taxon>Eukaryota</taxon>
        <taxon>Metazoa</taxon>
        <taxon>Ecdysozoa</taxon>
        <taxon>Arthropoda</taxon>
        <taxon>Crustacea</taxon>
        <taxon>Multicrustacea</taxon>
        <taxon>Malacostraca</taxon>
        <taxon>Eumalacostraca</taxon>
        <taxon>Peracarida</taxon>
        <taxon>Isopoda</taxon>
        <taxon>Oniscidea</taxon>
        <taxon>Crinocheta</taxon>
        <taxon>Armadillidiidae</taxon>
        <taxon>Armadillidium</taxon>
    </lineage>
</organism>
<evidence type="ECO:0000259" key="18">
    <source>
        <dbReference type="PROSITE" id="PS51194"/>
    </source>
</evidence>
<dbReference type="Pfam" id="PF00176">
    <property type="entry name" value="SNF2-rel_dom"/>
    <property type="match status" value="1"/>
</dbReference>
<proteinExistence type="predicted"/>
<dbReference type="Proteomes" id="UP000326759">
    <property type="component" value="Unassembled WGS sequence"/>
</dbReference>
<sequence length="806" mass="92636">MYSQCLAIDMLQSFEVGMVLGGPVQTAFKCATVLRDTISPYLLRRMKIDVKNHLSLPNKNEQVLFCGLSEEQRTLYRHYLDGNEVKSIINGRLQVFVGLINLRKICNHPDLHDGGPKHLVNEDLSDLQPNLQYGWFKRSGKMIVLHSILRLWKKQNHKALLFTQSRQMLCILEKFLTDESYEYLKMDGGTSVGSRQSIIDKFNNTPSIFIFLLTTRVGGLGVNLTGADRVIIYDPDWNPSTDTQARERAWRIGQKRHVTIYRLLTAGTIEEKIYHRQIFKQFLTNRVLKDPKQQRFFKTNDLFELFTLNEGEQEKTESAAIFAGTGSEIIVKSKEKKSNRGTLVDKDKKNRDLKIKDTSCNKVIDNIYNSEVRKNSNDNCNSEQILNNEDIETKTEDLANENFGHAETESLNCGVYNKQQVTDLYNSASSKNECSKIRLENDEKAKRISQLQNKSFENDLEKKKKMMALAKLLSKKISKKKLELNDDQKNNRASFKMEKLKKKMKKSKDYKKGKKFEGERIENLIKKRKFKYSSDEKEEELNKAQDDFVLQKLFKRSGVHTALSHDIILNADDPDYLLLESEAERVAKEALKQVRMSRTRCLQTRQRDGHSSDMINSLPRFGGKRSNLISTDSKAIGIKRKLDKNMSHKMFSGSEFVDDENEMPKDFSNTMSTSQRMHATSVEAGTSSGVLSSAQLLKRMRERNRTNTSLSHSSSEIVDPDDQLSLDSTVDSYDPRYPSTAIFNINTEIDPYMQSNVDLLTDIRNFVSFQATVDGQASTDEVVERFRDRVPNNQNHIFKALLKQIM</sequence>
<dbReference type="GO" id="GO:0016787">
    <property type="term" value="F:hydrolase activity"/>
    <property type="evidence" value="ECO:0007669"/>
    <property type="project" value="UniProtKB-KW"/>
</dbReference>
<dbReference type="PANTHER" id="PTHR45629:SF7">
    <property type="entry name" value="DNA EXCISION REPAIR PROTEIN ERCC-6-RELATED"/>
    <property type="match status" value="1"/>
</dbReference>
<evidence type="ECO:0000256" key="5">
    <source>
        <dbReference type="ARBA" id="ARBA00022741"/>
    </source>
</evidence>
<evidence type="ECO:0000313" key="19">
    <source>
        <dbReference type="EMBL" id="KAB7505761.1"/>
    </source>
</evidence>
<dbReference type="EMBL" id="SEYY01001118">
    <property type="protein sequence ID" value="KAB7505761.1"/>
    <property type="molecule type" value="Genomic_DNA"/>
</dbReference>
<keyword evidence="9" id="KW-0067">ATP-binding</keyword>
<gene>
    <name evidence="19" type="primary">ERCC6</name>
    <name evidence="19" type="ORF">Anas_07105</name>
</gene>
<dbReference type="PANTHER" id="PTHR45629">
    <property type="entry name" value="SNF2/RAD54 FAMILY MEMBER"/>
    <property type="match status" value="1"/>
</dbReference>